<dbReference type="Pfam" id="PF13704">
    <property type="entry name" value="Glyco_tranf_2_4"/>
    <property type="match status" value="1"/>
</dbReference>
<proteinExistence type="predicted"/>
<dbReference type="SUPFAM" id="SSF53448">
    <property type="entry name" value="Nucleotide-diphospho-sugar transferases"/>
    <property type="match status" value="1"/>
</dbReference>
<dbReference type="InterPro" id="IPR029044">
    <property type="entry name" value="Nucleotide-diphossugar_trans"/>
</dbReference>
<dbReference type="KEGG" id="php:PhaeoP97_01067"/>
<dbReference type="PANTHER" id="PTHR21461">
    <property type="entry name" value="GLYCOSYLTRANSFERASE FAMILY 92 PROTEIN"/>
    <property type="match status" value="1"/>
</dbReference>
<dbReference type="GO" id="GO:0005737">
    <property type="term" value="C:cytoplasm"/>
    <property type="evidence" value="ECO:0007669"/>
    <property type="project" value="TreeGrafter"/>
</dbReference>
<name>A0A1L3I2Y8_9RHOB</name>
<gene>
    <name evidence="4" type="ORF">PhaeoP97_01067</name>
</gene>
<accession>A0A1L3I2Y8</accession>
<dbReference type="RefSeq" id="WP_072506310.1">
    <property type="nucleotide sequence ID" value="NZ_CP016364.1"/>
</dbReference>
<dbReference type="Proteomes" id="UP000183859">
    <property type="component" value="Chromosome"/>
</dbReference>
<dbReference type="AlphaFoldDB" id="A0A1L3I2Y8"/>
<dbReference type="OrthoDB" id="4964299at2"/>
<keyword evidence="3" id="KW-1133">Transmembrane helix</keyword>
<keyword evidence="4" id="KW-0808">Transferase</keyword>
<keyword evidence="2" id="KW-0812">Transmembrane</keyword>
<evidence type="ECO:0000313" key="4">
    <source>
        <dbReference type="EMBL" id="APG46494.1"/>
    </source>
</evidence>
<protein>
    <submittedName>
        <fullName evidence="4">Glycosyl transferase family 2</fullName>
    </submittedName>
</protein>
<evidence type="ECO:0000313" key="5">
    <source>
        <dbReference type="Proteomes" id="UP000183859"/>
    </source>
</evidence>
<dbReference type="EMBL" id="CP016364">
    <property type="protein sequence ID" value="APG46494.1"/>
    <property type="molecule type" value="Genomic_DNA"/>
</dbReference>
<reference evidence="5" key="1">
    <citation type="submission" date="2016-07" db="EMBL/GenBank/DDBJ databases">
        <title>Phaeobacter portensis sp. nov., a tropodithietic acid producing bacterium isolated from a German harbor.</title>
        <authorList>
            <person name="Freese H.M."/>
            <person name="Bunk B."/>
            <person name="Breider S."/>
            <person name="Brinkhoff T."/>
        </authorList>
    </citation>
    <scope>NUCLEOTIDE SEQUENCE [LARGE SCALE GENOMIC DNA]</scope>
    <source>
        <strain evidence="5">P97</strain>
    </source>
</reference>
<evidence type="ECO:0000256" key="1">
    <source>
        <dbReference type="ARBA" id="ARBA00004167"/>
    </source>
</evidence>
<keyword evidence="5" id="KW-1185">Reference proteome</keyword>
<dbReference type="GO" id="GO:0016020">
    <property type="term" value="C:membrane"/>
    <property type="evidence" value="ECO:0007669"/>
    <property type="project" value="UniProtKB-SubCell"/>
</dbReference>
<sequence>MRTVAVTCVKNEGAFLLEWIAHHKAVGFTDILILSNDCQDGSDRMLDRLDELGHITHLRNDGPYDKAGIQFTGLKKADKHRLVRKADWVMTLDVDEFVNIHVGDGKLTDLHAALPDADAITLTWRLFGNSETVRYQDQPVTEQFTRCAPQVIHWPWRAAMFKTLYRNDGTYRKLGVHRPRNPQDTGAVDPFRWFDGAGRELDQSFKTQRVYSNYGQPNFDLVQLNHYPLGAMESYVLKADRGRINRQTELGMDYWVERNFNTDEDDSIARYRPARVAISDLLREDVKLARQHQHSVDWRHSHFRTLMQQDAYRTLFSRLLMTPPSRLISPVTARTLTGFATLGRHGTRDAISRPNDTAD</sequence>
<evidence type="ECO:0000256" key="2">
    <source>
        <dbReference type="ARBA" id="ARBA00022692"/>
    </source>
</evidence>
<dbReference type="GO" id="GO:0016757">
    <property type="term" value="F:glycosyltransferase activity"/>
    <property type="evidence" value="ECO:0007669"/>
    <property type="project" value="TreeGrafter"/>
</dbReference>
<comment type="subcellular location">
    <subcellularLocation>
        <location evidence="1">Membrane</location>
        <topology evidence="1">Single-pass membrane protein</topology>
    </subcellularLocation>
</comment>
<evidence type="ECO:0000256" key="3">
    <source>
        <dbReference type="ARBA" id="ARBA00022989"/>
    </source>
</evidence>
<dbReference type="STRING" id="1844006.PhaeoP97_01067"/>
<organism evidence="4 5">
    <name type="scientific">Phaeobacter porticola</name>
    <dbReference type="NCBI Taxonomy" id="1844006"/>
    <lineage>
        <taxon>Bacteria</taxon>
        <taxon>Pseudomonadati</taxon>
        <taxon>Pseudomonadota</taxon>
        <taxon>Alphaproteobacteria</taxon>
        <taxon>Rhodobacterales</taxon>
        <taxon>Roseobacteraceae</taxon>
        <taxon>Phaeobacter</taxon>
    </lineage>
</organism>
<keyword evidence="3" id="KW-0472">Membrane</keyword>
<dbReference type="PANTHER" id="PTHR21461:SF69">
    <property type="entry name" value="GLYCOSYLTRANSFERASE FAMILY 92 PROTEIN"/>
    <property type="match status" value="1"/>
</dbReference>